<accession>A0A1Y5S2U8</accession>
<evidence type="ECO:0000313" key="3">
    <source>
        <dbReference type="EMBL" id="SLN30375.1"/>
    </source>
</evidence>
<feature type="region of interest" description="Disordered" evidence="2">
    <location>
        <begin position="1"/>
        <end position="74"/>
    </location>
</feature>
<dbReference type="AlphaFoldDB" id="A0A1Y5S2U8"/>
<keyword evidence="1" id="KW-0175">Coiled coil</keyword>
<evidence type="ECO:0000256" key="1">
    <source>
        <dbReference type="SAM" id="Coils"/>
    </source>
</evidence>
<gene>
    <name evidence="3" type="ORF">ROA7023_01029</name>
</gene>
<dbReference type="Gene3D" id="1.10.287.1490">
    <property type="match status" value="1"/>
</dbReference>
<feature type="coiled-coil region" evidence="1">
    <location>
        <begin position="177"/>
        <end position="247"/>
    </location>
</feature>
<keyword evidence="4" id="KW-1185">Reference proteome</keyword>
<dbReference type="EMBL" id="FWFZ01000004">
    <property type="protein sequence ID" value="SLN30375.1"/>
    <property type="molecule type" value="Genomic_DNA"/>
</dbReference>
<reference evidence="3 4" key="1">
    <citation type="submission" date="2017-03" db="EMBL/GenBank/DDBJ databases">
        <authorList>
            <person name="Afonso C.L."/>
            <person name="Miller P.J."/>
            <person name="Scott M.A."/>
            <person name="Spackman E."/>
            <person name="Goraichik I."/>
            <person name="Dimitrov K.M."/>
            <person name="Suarez D.L."/>
            <person name="Swayne D.E."/>
        </authorList>
    </citation>
    <scope>NUCLEOTIDE SEQUENCE [LARGE SCALE GENOMIC DNA]</scope>
    <source>
        <strain evidence="3 4">CECT 7023</strain>
    </source>
</reference>
<feature type="compositionally biased region" description="Pro residues" evidence="2">
    <location>
        <begin position="54"/>
        <end position="68"/>
    </location>
</feature>
<dbReference type="Proteomes" id="UP000193900">
    <property type="component" value="Unassembled WGS sequence"/>
</dbReference>
<evidence type="ECO:0000256" key="2">
    <source>
        <dbReference type="SAM" id="MobiDB-lite"/>
    </source>
</evidence>
<protein>
    <recommendedName>
        <fullName evidence="5">Mitochondrial inner membrane protein</fullName>
    </recommendedName>
</protein>
<name>A0A1Y5S2U8_9RHOB</name>
<proteinExistence type="predicted"/>
<evidence type="ECO:0008006" key="5">
    <source>
        <dbReference type="Google" id="ProtNLM"/>
    </source>
</evidence>
<organism evidence="3 4">
    <name type="scientific">Roseisalinus antarcticus</name>
    <dbReference type="NCBI Taxonomy" id="254357"/>
    <lineage>
        <taxon>Bacteria</taxon>
        <taxon>Pseudomonadati</taxon>
        <taxon>Pseudomonadota</taxon>
        <taxon>Alphaproteobacteria</taxon>
        <taxon>Rhodobacterales</taxon>
        <taxon>Roseobacteraceae</taxon>
        <taxon>Roseisalinus</taxon>
    </lineage>
</organism>
<evidence type="ECO:0000313" key="4">
    <source>
        <dbReference type="Proteomes" id="UP000193900"/>
    </source>
</evidence>
<sequence length="431" mass="43740">MAKEEIPETAGKQTDKAPPEAVDMTLAEPSLAETPQTPPDPEPATTPESSAPPILDPAPVASPAPPPASASAPPAKRGGFLPLVLGGVVAGAIGYGLAFVQDQQGGGGTDVAAELAARDATIAELQSRLSNLEGTTADLADGPDIGPLQSEVEAASTAAAEASGSVAGLRDDLTASIDALGEDVSGFEDRLTNLEQRPEADGSLSTEAIDAYEREIAGLREETAQAVDDLTSRVSSVEDGFEELRAEITDGLAAVRAEAAAVETQSEAAATAAEARAALSGIRSGVESGVPYADAMETFVQIGAAEAPEVLAANADGGVPSVATLRAEFPDAAREALATVRSENEGGGMGGFFQRQFNVRSVEPREGDSADAVLSRAEAAVAEGRLQDALAEIETLPDGAKEALSGWTEAATTRVEALAAVDTLTQMLTAN</sequence>